<accession>A0ABU7ANT7</accession>
<organism evidence="1 2">
    <name type="scientific">Ataeniobius toweri</name>
    <dbReference type="NCBI Taxonomy" id="208326"/>
    <lineage>
        <taxon>Eukaryota</taxon>
        <taxon>Metazoa</taxon>
        <taxon>Chordata</taxon>
        <taxon>Craniata</taxon>
        <taxon>Vertebrata</taxon>
        <taxon>Euteleostomi</taxon>
        <taxon>Actinopterygii</taxon>
        <taxon>Neopterygii</taxon>
        <taxon>Teleostei</taxon>
        <taxon>Neoteleostei</taxon>
        <taxon>Acanthomorphata</taxon>
        <taxon>Ovalentaria</taxon>
        <taxon>Atherinomorphae</taxon>
        <taxon>Cyprinodontiformes</taxon>
        <taxon>Goodeidae</taxon>
        <taxon>Ataeniobius</taxon>
    </lineage>
</organism>
<reference evidence="1 2" key="1">
    <citation type="submission" date="2021-07" db="EMBL/GenBank/DDBJ databases">
        <authorList>
            <person name="Palmer J.M."/>
        </authorList>
    </citation>
    <scope>NUCLEOTIDE SEQUENCE [LARGE SCALE GENOMIC DNA]</scope>
    <source>
        <strain evidence="1 2">AT_MEX2019</strain>
        <tissue evidence="1">Muscle</tissue>
    </source>
</reference>
<sequence length="67" mass="7562">MSTPRFKKDKEIIAEYESQVKGLPCMQSRGVLVTDRHTQERGSCCSRVTMGIWPPASQLFSLVPSVY</sequence>
<name>A0ABU7ANT7_9TELE</name>
<gene>
    <name evidence="1" type="ORF">ATANTOWER_012654</name>
</gene>
<evidence type="ECO:0000313" key="2">
    <source>
        <dbReference type="Proteomes" id="UP001345963"/>
    </source>
</evidence>
<keyword evidence="2" id="KW-1185">Reference proteome</keyword>
<protein>
    <submittedName>
        <fullName evidence="1">Uncharacterized protein</fullName>
    </submittedName>
</protein>
<dbReference type="EMBL" id="JAHUTI010022355">
    <property type="protein sequence ID" value="MED6239886.1"/>
    <property type="molecule type" value="Genomic_DNA"/>
</dbReference>
<dbReference type="Proteomes" id="UP001345963">
    <property type="component" value="Unassembled WGS sequence"/>
</dbReference>
<proteinExistence type="predicted"/>
<evidence type="ECO:0000313" key="1">
    <source>
        <dbReference type="EMBL" id="MED6239886.1"/>
    </source>
</evidence>
<comment type="caution">
    <text evidence="1">The sequence shown here is derived from an EMBL/GenBank/DDBJ whole genome shotgun (WGS) entry which is preliminary data.</text>
</comment>